<sequence length="143" mass="14986">MILISTAMLAACGRTPEQPRADHAWIRLSAIAGRPAAEYFDLDGGRRDDALVAARTPAAARAELHESMKTRDGAMMTMKKLDRVPLPAGGHVAFAPGGRHVMLFDVNPKLQPGDTVPFTLTLASGATVSAQANVVAAGQSAPE</sequence>
<dbReference type="InterPro" id="IPR007410">
    <property type="entry name" value="LpqE-like"/>
</dbReference>
<evidence type="ECO:0000313" key="1">
    <source>
        <dbReference type="EMBL" id="MBW4331858.1"/>
    </source>
</evidence>
<dbReference type="PANTHER" id="PTHR36302:SF1">
    <property type="entry name" value="COPPER CHAPERONE PCU(A)C"/>
    <property type="match status" value="1"/>
</dbReference>
<dbReference type="PANTHER" id="PTHR36302">
    <property type="entry name" value="BLR7088 PROTEIN"/>
    <property type="match status" value="1"/>
</dbReference>
<proteinExistence type="predicted"/>
<dbReference type="Pfam" id="PF04314">
    <property type="entry name" value="PCuAC"/>
    <property type="match status" value="1"/>
</dbReference>
<reference evidence="1 2" key="1">
    <citation type="submission" date="2021-07" db="EMBL/GenBank/DDBJ databases">
        <title>Stakelama flava sp. nov., a novel endophytic bacterium isolated from branch of Kandelia candel.</title>
        <authorList>
            <person name="Tuo L."/>
        </authorList>
    </citation>
    <scope>NUCLEOTIDE SEQUENCE [LARGE SCALE GENOMIC DNA]</scope>
    <source>
        <strain evidence="1 2">CBK3Z-3</strain>
    </source>
</reference>
<organism evidence="1 2">
    <name type="scientific">Stakelama flava</name>
    <dbReference type="NCBI Taxonomy" id="2860338"/>
    <lineage>
        <taxon>Bacteria</taxon>
        <taxon>Pseudomonadati</taxon>
        <taxon>Pseudomonadota</taxon>
        <taxon>Alphaproteobacteria</taxon>
        <taxon>Sphingomonadales</taxon>
        <taxon>Sphingomonadaceae</taxon>
        <taxon>Stakelama</taxon>
    </lineage>
</organism>
<dbReference type="EMBL" id="JAHWZX010000014">
    <property type="protein sequence ID" value="MBW4331858.1"/>
    <property type="molecule type" value="Genomic_DNA"/>
</dbReference>
<dbReference type="RefSeq" id="WP_219238979.1">
    <property type="nucleotide sequence ID" value="NZ_JAHWZX010000014.1"/>
</dbReference>
<gene>
    <name evidence="1" type="ORF">KY084_13370</name>
</gene>
<dbReference type="InterPro" id="IPR058248">
    <property type="entry name" value="Lxx211020-like"/>
</dbReference>
<dbReference type="Proteomes" id="UP001197214">
    <property type="component" value="Unassembled WGS sequence"/>
</dbReference>
<keyword evidence="2" id="KW-1185">Reference proteome</keyword>
<evidence type="ECO:0000313" key="2">
    <source>
        <dbReference type="Proteomes" id="UP001197214"/>
    </source>
</evidence>
<comment type="caution">
    <text evidence="1">The sequence shown here is derived from an EMBL/GenBank/DDBJ whole genome shotgun (WGS) entry which is preliminary data.</text>
</comment>
<protein>
    <submittedName>
        <fullName evidence="1">Copper chaperone PCu(A)C</fullName>
    </submittedName>
</protein>
<accession>A0ABS6XPZ7</accession>
<name>A0ABS6XPZ7_9SPHN</name>